<evidence type="ECO:0000313" key="3">
    <source>
        <dbReference type="Proteomes" id="UP000547674"/>
    </source>
</evidence>
<organism evidence="2 3">
    <name type="scientific">Eiseniibacteriota bacterium</name>
    <dbReference type="NCBI Taxonomy" id="2212470"/>
    <lineage>
        <taxon>Bacteria</taxon>
        <taxon>Candidatus Eiseniibacteriota</taxon>
    </lineage>
</organism>
<dbReference type="EMBL" id="JABDJR010000497">
    <property type="protein sequence ID" value="NNF07556.1"/>
    <property type="molecule type" value="Genomic_DNA"/>
</dbReference>
<proteinExistence type="predicted"/>
<dbReference type="Pfam" id="PF20094">
    <property type="entry name" value="GWxTD_dom"/>
    <property type="match status" value="1"/>
</dbReference>
<dbReference type="AlphaFoldDB" id="A0A7Y2E995"/>
<name>A0A7Y2E995_UNCEI</name>
<accession>A0A7Y2E995</accession>
<evidence type="ECO:0000259" key="1">
    <source>
        <dbReference type="Pfam" id="PF20094"/>
    </source>
</evidence>
<comment type="caution">
    <text evidence="2">The sequence shown here is derived from an EMBL/GenBank/DDBJ whole genome shotgun (WGS) entry which is preliminary data.</text>
</comment>
<dbReference type="NCBIfam" id="TIGR04514">
    <property type="entry name" value="GWxTD_dom"/>
    <property type="match status" value="1"/>
</dbReference>
<gene>
    <name evidence="2" type="ORF">HKN21_12410</name>
</gene>
<feature type="domain" description="GWxTD" evidence="1">
    <location>
        <begin position="288"/>
        <end position="407"/>
    </location>
</feature>
<dbReference type="Proteomes" id="UP000547674">
    <property type="component" value="Unassembled WGS sequence"/>
</dbReference>
<protein>
    <submittedName>
        <fullName evidence="2">GWxTD domain-containing protein</fullName>
    </submittedName>
</protein>
<sequence length="429" mass="48839">MQYKKQSVALGLAVLVLCATALEGLCQPRGSFRERRASAIAFDLDVASFPDGQGGAYTELYLSVPLTSLHFSETGGDQPTTRVAVTAIFYDEDESQITGDDWTYHSLPGSTLRKENEGKFLNRTYRFQLPPGKASARVRVEEPDRGLVGLKVARFEVPNFQKRPFNISTLVFGICSDRVQTAPSSSYSGDLLPHPSRRYGEENPELCSWFRLEDQGEAGGVSEYTLRYKIKNRDGKTLKDSTFTAMRTDRVTDVSLSTNLSGLVLGRYSLEVEASLGKQKAKRLGYFRVDESRISFIEDTQKTRTVLGYIASREDLRAIEDAPDDSLAVFWKEFWLKRDPTPETQHNESLLEFLKRVDYATQNFGVLEPGWRSDRGRIYIKYGEPDEIERYPENRFSTEVWHYYSRNAAYVFQDIDGFGRYRLVGPQRD</sequence>
<reference evidence="2 3" key="1">
    <citation type="submission" date="2020-03" db="EMBL/GenBank/DDBJ databases">
        <title>Metabolic flexibility allows generalist bacteria to become dominant in a frequently disturbed ecosystem.</title>
        <authorList>
            <person name="Chen Y.-J."/>
            <person name="Leung P.M."/>
            <person name="Bay S.K."/>
            <person name="Hugenholtz P."/>
            <person name="Kessler A.J."/>
            <person name="Shelley G."/>
            <person name="Waite D.W."/>
            <person name="Cook P.L."/>
            <person name="Greening C."/>
        </authorList>
    </citation>
    <scope>NUCLEOTIDE SEQUENCE [LARGE SCALE GENOMIC DNA]</scope>
    <source>
        <strain evidence="2">SS_bin_28</strain>
    </source>
</reference>
<dbReference type="InterPro" id="IPR030959">
    <property type="entry name" value="GWxTD_dom"/>
</dbReference>
<evidence type="ECO:0000313" key="2">
    <source>
        <dbReference type="EMBL" id="NNF07556.1"/>
    </source>
</evidence>